<dbReference type="Gene3D" id="2.60.40.790">
    <property type="match status" value="1"/>
</dbReference>
<dbReference type="InterPro" id="IPR031107">
    <property type="entry name" value="Small_HSP"/>
</dbReference>
<dbReference type="Pfam" id="PF00011">
    <property type="entry name" value="HSP20"/>
    <property type="match status" value="1"/>
</dbReference>
<dbReference type="PANTHER" id="PTHR11527">
    <property type="entry name" value="HEAT-SHOCK PROTEIN 20 FAMILY MEMBER"/>
    <property type="match status" value="1"/>
</dbReference>
<protein>
    <submittedName>
        <fullName evidence="4">Hsp20/alpha crystallin family protein</fullName>
    </submittedName>
</protein>
<comment type="caution">
    <text evidence="4">The sequence shown here is derived from an EMBL/GenBank/DDBJ whole genome shotgun (WGS) entry which is preliminary data.</text>
</comment>
<reference evidence="4 5" key="1">
    <citation type="submission" date="2019-08" db="EMBL/GenBank/DDBJ databases">
        <title>Bradyrhizobium hipponensis sp. nov., a rhizobium isolated from a Lupinus angustifolius root nodule in Tunisia.</title>
        <authorList>
            <person name="Off K."/>
            <person name="Rejili M."/>
            <person name="Mars M."/>
            <person name="Brachmann A."/>
            <person name="Marin M."/>
        </authorList>
    </citation>
    <scope>NUCLEOTIDE SEQUENCE [LARGE SCALE GENOMIC DNA]</scope>
    <source>
        <strain evidence="4 5">CTAW11</strain>
    </source>
</reference>
<dbReference type="InterPro" id="IPR008978">
    <property type="entry name" value="HSP20-like_chaperone"/>
</dbReference>
<keyword evidence="5" id="KW-1185">Reference proteome</keyword>
<name>A0A5S4W4J8_9BRAD</name>
<dbReference type="InterPro" id="IPR002068">
    <property type="entry name" value="A-crystallin/Hsp20_dom"/>
</dbReference>
<feature type="domain" description="SHSP" evidence="3">
    <location>
        <begin position="52"/>
        <end position="163"/>
    </location>
</feature>
<dbReference type="OrthoDB" id="9808910at2"/>
<dbReference type="SUPFAM" id="SSF49764">
    <property type="entry name" value="HSP20-like chaperones"/>
    <property type="match status" value="1"/>
</dbReference>
<proteinExistence type="inferred from homology"/>
<dbReference type="EMBL" id="VSSR01000060">
    <property type="protein sequence ID" value="TYL76591.1"/>
    <property type="molecule type" value="Genomic_DNA"/>
</dbReference>
<evidence type="ECO:0000259" key="3">
    <source>
        <dbReference type="PROSITE" id="PS01031"/>
    </source>
</evidence>
<sequence length="163" mass="18563">MAFRDLIPWSKSQELAPVRDSFDPFLTLHREMNRLFDDVFRGFAGSNLSPIMEGRFGWPKVELSETDNMLTVTAELPGLTEKDVEVEIAHGVLTLRGEKKAERNGEGRYFTERYYGAFERQVPLEDVEEDKAEASFKNGVLTVSLPKSEKAREGIKRIAINTH</sequence>
<evidence type="ECO:0000256" key="1">
    <source>
        <dbReference type="PROSITE-ProRule" id="PRU00285"/>
    </source>
</evidence>
<evidence type="ECO:0000256" key="2">
    <source>
        <dbReference type="RuleBase" id="RU003616"/>
    </source>
</evidence>
<dbReference type="CDD" id="cd06464">
    <property type="entry name" value="ACD_sHsps-like"/>
    <property type="match status" value="1"/>
</dbReference>
<organism evidence="4 5">
    <name type="scientific">Bradyrhizobium cytisi</name>
    <dbReference type="NCBI Taxonomy" id="515489"/>
    <lineage>
        <taxon>Bacteria</taxon>
        <taxon>Pseudomonadati</taxon>
        <taxon>Pseudomonadota</taxon>
        <taxon>Alphaproteobacteria</taxon>
        <taxon>Hyphomicrobiales</taxon>
        <taxon>Nitrobacteraceae</taxon>
        <taxon>Bradyrhizobium</taxon>
    </lineage>
</organism>
<dbReference type="Proteomes" id="UP000324853">
    <property type="component" value="Unassembled WGS sequence"/>
</dbReference>
<dbReference type="PROSITE" id="PS01031">
    <property type="entry name" value="SHSP"/>
    <property type="match status" value="1"/>
</dbReference>
<dbReference type="AlphaFoldDB" id="A0A5S4W4J8"/>
<gene>
    <name evidence="4" type="ORF">FXB38_31170</name>
</gene>
<evidence type="ECO:0000313" key="5">
    <source>
        <dbReference type="Proteomes" id="UP000324853"/>
    </source>
</evidence>
<dbReference type="RefSeq" id="WP_148754811.1">
    <property type="nucleotide sequence ID" value="NZ_VSSR01000060.1"/>
</dbReference>
<accession>A0A5S4W4J8</accession>
<evidence type="ECO:0000313" key="4">
    <source>
        <dbReference type="EMBL" id="TYL76591.1"/>
    </source>
</evidence>
<comment type="similarity">
    <text evidence="1 2">Belongs to the small heat shock protein (HSP20) family.</text>
</comment>